<protein>
    <submittedName>
        <fullName evidence="9">Related to ERJ5-Type I membrane protein preserves the folding capacity of the endoplasmic reticulum</fullName>
    </submittedName>
</protein>
<dbReference type="SMART" id="SM00271">
    <property type="entry name" value="DnaJ"/>
    <property type="match status" value="1"/>
</dbReference>
<comment type="subcellular location">
    <subcellularLocation>
        <location evidence="5">Endomembrane system</location>
        <topology evidence="5">Single-pass membrane protein</topology>
    </subcellularLocation>
</comment>
<feature type="signal peptide" evidence="7">
    <location>
        <begin position="1"/>
        <end position="24"/>
    </location>
</feature>
<feature type="domain" description="J" evidence="8">
    <location>
        <begin position="51"/>
        <end position="115"/>
    </location>
</feature>
<dbReference type="PRINTS" id="PR00625">
    <property type="entry name" value="JDOMAIN"/>
</dbReference>
<evidence type="ECO:0000313" key="9">
    <source>
        <dbReference type="EMBL" id="SJX60364.1"/>
    </source>
</evidence>
<keyword evidence="4" id="KW-0472">Membrane</keyword>
<dbReference type="Gene3D" id="1.10.287.110">
    <property type="entry name" value="DnaJ domain"/>
    <property type="match status" value="1"/>
</dbReference>
<dbReference type="CDD" id="cd06257">
    <property type="entry name" value="DnaJ"/>
    <property type="match status" value="1"/>
</dbReference>
<dbReference type="InterPro" id="IPR001623">
    <property type="entry name" value="DnaJ_domain"/>
</dbReference>
<organism evidence="9 10">
    <name type="scientific">Sporisorium reilianum f. sp. reilianum</name>
    <dbReference type="NCBI Taxonomy" id="72559"/>
    <lineage>
        <taxon>Eukaryota</taxon>
        <taxon>Fungi</taxon>
        <taxon>Dikarya</taxon>
        <taxon>Basidiomycota</taxon>
        <taxon>Ustilaginomycotina</taxon>
        <taxon>Ustilaginomycetes</taxon>
        <taxon>Ustilaginales</taxon>
        <taxon>Ustilaginaceae</taxon>
        <taxon>Sporisorium</taxon>
    </lineage>
</organism>
<evidence type="ECO:0000256" key="5">
    <source>
        <dbReference type="ARBA" id="ARBA00037847"/>
    </source>
</evidence>
<reference evidence="9 10" key="1">
    <citation type="submission" date="2017-02" db="EMBL/GenBank/DDBJ databases">
        <authorList>
            <person name="Peterson S.W."/>
        </authorList>
    </citation>
    <scope>NUCLEOTIDE SEQUENCE [LARGE SCALE GENOMIC DNA]</scope>
    <source>
        <strain evidence="9 10">SRS1_H2-8</strain>
    </source>
</reference>
<sequence length="346" mass="38187">MKPVRSILMAAALLLAILTITASAATHWDKDDHEIFELQSALEKAEGKGATFYSVLDIQRTSDLAKIKSAYRKKSLQLHPDKNLGVEGAQQRFERLGLVYKILRDGRKDRYDHFLKAGFPKWRQNGYFYERYRPGLGSVVAGIVLFSMAVEVGISKLTSGQERRKIERLKMSARLVAWGPRYQALLASLLYPSSAPAGPTPSKLPQTEKKVRVPITGFPALPAFPAPSAIAAGSVDWDVQEHLTRAVLSSPAAASDGAPIVECKVHGEDVFLHDKFSDEWVRLDEADARACGVAETWPVRLVRALVNRVTGRGEDVLAEVDEEDEVVEEKEADGKGGKVKRGKKNK</sequence>
<evidence type="ECO:0000256" key="6">
    <source>
        <dbReference type="SAM" id="MobiDB-lite"/>
    </source>
</evidence>
<evidence type="ECO:0000259" key="8">
    <source>
        <dbReference type="PROSITE" id="PS50076"/>
    </source>
</evidence>
<evidence type="ECO:0000256" key="3">
    <source>
        <dbReference type="ARBA" id="ARBA00022989"/>
    </source>
</evidence>
<dbReference type="SUPFAM" id="SSF46565">
    <property type="entry name" value="Chaperone J-domain"/>
    <property type="match status" value="1"/>
</dbReference>
<dbReference type="PANTHER" id="PTHR44653:SF2">
    <property type="entry name" value="DNAJ HOMOLOG SUBFAMILY C MEMBER 1"/>
    <property type="match status" value="1"/>
</dbReference>
<dbReference type="PANTHER" id="PTHR44653">
    <property type="entry name" value="DNAJ HOMOLOG SUBFAMILY C MEMBER 1"/>
    <property type="match status" value="1"/>
</dbReference>
<evidence type="ECO:0000256" key="2">
    <source>
        <dbReference type="ARBA" id="ARBA00022729"/>
    </source>
</evidence>
<feature type="region of interest" description="Disordered" evidence="6">
    <location>
        <begin position="322"/>
        <end position="346"/>
    </location>
</feature>
<dbReference type="EMBL" id="LT795054">
    <property type="protein sequence ID" value="SJX60364.1"/>
    <property type="molecule type" value="Genomic_DNA"/>
</dbReference>
<dbReference type="PROSITE" id="PS50076">
    <property type="entry name" value="DNAJ_2"/>
    <property type="match status" value="1"/>
</dbReference>
<feature type="chain" id="PRO_5014711921" evidence="7">
    <location>
        <begin position="25"/>
        <end position="346"/>
    </location>
</feature>
<keyword evidence="3" id="KW-1133">Transmembrane helix</keyword>
<dbReference type="InterPro" id="IPR052606">
    <property type="entry name" value="DnaJ_domain_protein"/>
</dbReference>
<dbReference type="Proteomes" id="UP000239563">
    <property type="component" value="Chromosome I"/>
</dbReference>
<evidence type="ECO:0000256" key="4">
    <source>
        <dbReference type="ARBA" id="ARBA00023136"/>
    </source>
</evidence>
<keyword evidence="2 7" id="KW-0732">Signal</keyword>
<dbReference type="Pfam" id="PF00226">
    <property type="entry name" value="DnaJ"/>
    <property type="match status" value="1"/>
</dbReference>
<evidence type="ECO:0000313" key="10">
    <source>
        <dbReference type="Proteomes" id="UP000239563"/>
    </source>
</evidence>
<evidence type="ECO:0000256" key="1">
    <source>
        <dbReference type="ARBA" id="ARBA00022692"/>
    </source>
</evidence>
<dbReference type="GO" id="GO:0012505">
    <property type="term" value="C:endomembrane system"/>
    <property type="evidence" value="ECO:0007669"/>
    <property type="project" value="UniProtKB-SubCell"/>
</dbReference>
<proteinExistence type="predicted"/>
<accession>A0A2N8U5M3</accession>
<evidence type="ECO:0000256" key="7">
    <source>
        <dbReference type="SAM" id="SignalP"/>
    </source>
</evidence>
<feature type="compositionally biased region" description="Acidic residues" evidence="6">
    <location>
        <begin position="322"/>
        <end position="331"/>
    </location>
</feature>
<gene>
    <name evidence="9" type="ORF">SRS1_11678</name>
</gene>
<dbReference type="InterPro" id="IPR036869">
    <property type="entry name" value="J_dom_sf"/>
</dbReference>
<keyword evidence="1" id="KW-0812">Transmembrane</keyword>
<name>A0A2N8U5M3_9BASI</name>
<feature type="compositionally biased region" description="Basic residues" evidence="6">
    <location>
        <begin position="337"/>
        <end position="346"/>
    </location>
</feature>
<dbReference type="AlphaFoldDB" id="A0A2N8U5M3"/>